<gene>
    <name evidence="3" type="ORF">DYB32_007824</name>
</gene>
<evidence type="ECO:0000313" key="4">
    <source>
        <dbReference type="Proteomes" id="UP000285060"/>
    </source>
</evidence>
<accession>A0A418AN06</accession>
<evidence type="ECO:0000256" key="1">
    <source>
        <dbReference type="SAM" id="MobiDB-lite"/>
    </source>
</evidence>
<evidence type="ECO:0000259" key="2">
    <source>
        <dbReference type="PROSITE" id="PS50020"/>
    </source>
</evidence>
<dbReference type="Pfam" id="PF00612">
    <property type="entry name" value="IQ"/>
    <property type="match status" value="3"/>
</dbReference>
<proteinExistence type="predicted"/>
<dbReference type="VEuPathDB" id="FungiDB:H310_10932"/>
<dbReference type="Proteomes" id="UP000285060">
    <property type="component" value="Unassembled WGS sequence"/>
</dbReference>
<dbReference type="EMBL" id="QUSY01001067">
    <property type="protein sequence ID" value="RHY26185.1"/>
    <property type="molecule type" value="Genomic_DNA"/>
</dbReference>
<sequence length="399" mass="46468">MIHVIRRTKKATQIQAAFRKHVARKRFQACKHEWARDKAALTIQCAFRGRRARDSVAFKRWLRHQGACMECDEAVAQVFAVAYSLQLCTECALTLGQTMDGYGGLETLPIDVYRTRHRQATAIAAAYRGYAVRQKRRRVAAAITIQCAFRVYAAVKTLHALQDEYERKVQAAISHMKQRRKIRAVIQIQSQYRRRRDLRVAVAKRLARAAAQRLQALEIAIFAQTIVATRLARWYRRRYVRLNACAQTIQNGMRLHWGRQARHKWRANQREKANERAIVRLQCFGRSIMAKRELKALKLGMWVECMDEASGYSYYYHTATQATTWERPPELPETTQQRDLEPTTSFGNNDHSYLDETKQVWAQVWDETFQAFYYVNQETGDTTWTAPAEWSSPTNQDQS</sequence>
<dbReference type="InterPro" id="IPR000048">
    <property type="entry name" value="IQ_motif_EF-hand-BS"/>
</dbReference>
<name>A0A418AN06_9STRA</name>
<protein>
    <recommendedName>
        <fullName evidence="2">WW domain-containing protein</fullName>
    </recommendedName>
</protein>
<dbReference type="PROSITE" id="PS50096">
    <property type="entry name" value="IQ"/>
    <property type="match status" value="3"/>
</dbReference>
<dbReference type="CDD" id="cd00201">
    <property type="entry name" value="WW"/>
    <property type="match status" value="2"/>
</dbReference>
<dbReference type="InterPro" id="IPR001202">
    <property type="entry name" value="WW_dom"/>
</dbReference>
<dbReference type="InterPro" id="IPR036020">
    <property type="entry name" value="WW_dom_sf"/>
</dbReference>
<dbReference type="Gene3D" id="1.20.5.190">
    <property type="match status" value="1"/>
</dbReference>
<dbReference type="Gene3D" id="2.20.70.10">
    <property type="match status" value="2"/>
</dbReference>
<dbReference type="Pfam" id="PF00397">
    <property type="entry name" value="WW"/>
    <property type="match status" value="1"/>
</dbReference>
<dbReference type="AlphaFoldDB" id="A0A418AN06"/>
<dbReference type="SMART" id="SM00456">
    <property type="entry name" value="WW"/>
    <property type="match status" value="2"/>
</dbReference>
<comment type="caution">
    <text evidence="3">The sequence shown here is derived from an EMBL/GenBank/DDBJ whole genome shotgun (WGS) entry which is preliminary data.</text>
</comment>
<evidence type="ECO:0000313" key="3">
    <source>
        <dbReference type="EMBL" id="RHY26185.1"/>
    </source>
</evidence>
<feature type="region of interest" description="Disordered" evidence="1">
    <location>
        <begin position="325"/>
        <end position="348"/>
    </location>
</feature>
<keyword evidence="4" id="KW-1185">Reference proteome</keyword>
<dbReference type="PROSITE" id="PS01159">
    <property type="entry name" value="WW_DOMAIN_1"/>
    <property type="match status" value="1"/>
</dbReference>
<dbReference type="SMART" id="SM00015">
    <property type="entry name" value="IQ"/>
    <property type="match status" value="5"/>
</dbReference>
<organism evidence="3 4">
    <name type="scientific">Aphanomyces invadans</name>
    <dbReference type="NCBI Taxonomy" id="157072"/>
    <lineage>
        <taxon>Eukaryota</taxon>
        <taxon>Sar</taxon>
        <taxon>Stramenopiles</taxon>
        <taxon>Oomycota</taxon>
        <taxon>Saprolegniomycetes</taxon>
        <taxon>Saprolegniales</taxon>
        <taxon>Verrucalvaceae</taxon>
        <taxon>Aphanomyces</taxon>
    </lineage>
</organism>
<dbReference type="SUPFAM" id="SSF51045">
    <property type="entry name" value="WW domain"/>
    <property type="match status" value="1"/>
</dbReference>
<feature type="domain" description="WW" evidence="2">
    <location>
        <begin position="361"/>
        <end position="389"/>
    </location>
</feature>
<dbReference type="PROSITE" id="PS50020">
    <property type="entry name" value="WW_DOMAIN_2"/>
    <property type="match status" value="2"/>
</dbReference>
<feature type="domain" description="WW" evidence="2">
    <location>
        <begin position="302"/>
        <end position="330"/>
    </location>
</feature>
<reference evidence="3 4" key="1">
    <citation type="submission" date="2018-08" db="EMBL/GenBank/DDBJ databases">
        <title>Aphanomyces genome sequencing and annotation.</title>
        <authorList>
            <person name="Minardi D."/>
            <person name="Oidtmann B."/>
            <person name="Van Der Giezen M."/>
            <person name="Studholme D.J."/>
        </authorList>
    </citation>
    <scope>NUCLEOTIDE SEQUENCE [LARGE SCALE GENOMIC DNA]</scope>
    <source>
        <strain evidence="3 4">NJM0002</strain>
    </source>
</reference>